<evidence type="ECO:0000313" key="2">
    <source>
        <dbReference type="EMBL" id="MPM37784.1"/>
    </source>
</evidence>
<dbReference type="AlphaFoldDB" id="A0A644ZJ37"/>
<name>A0A644ZJ37_9ZZZZ</name>
<evidence type="ECO:0000256" key="1">
    <source>
        <dbReference type="SAM" id="MobiDB-lite"/>
    </source>
</evidence>
<feature type="compositionally biased region" description="Basic and acidic residues" evidence="1">
    <location>
        <begin position="46"/>
        <end position="68"/>
    </location>
</feature>
<comment type="caution">
    <text evidence="2">The sequence shown here is derived from an EMBL/GenBank/DDBJ whole genome shotgun (WGS) entry which is preliminary data.</text>
</comment>
<sequence length="97" mass="9933">MIQGPEYSYAVDAEALPGGKGFPVVNPPDGGDGQAPSGEGEPEGSFSREEEGAQEDNGKKKSDEDHASAPRGWESVGAALVGDVENGFLSGVVDVEL</sequence>
<feature type="region of interest" description="Disordered" evidence="1">
    <location>
        <begin position="16"/>
        <end position="74"/>
    </location>
</feature>
<dbReference type="EMBL" id="VSSQ01008063">
    <property type="protein sequence ID" value="MPM37784.1"/>
    <property type="molecule type" value="Genomic_DNA"/>
</dbReference>
<accession>A0A644ZJ37</accession>
<reference evidence="2" key="1">
    <citation type="submission" date="2019-08" db="EMBL/GenBank/DDBJ databases">
        <authorList>
            <person name="Kucharzyk K."/>
            <person name="Murdoch R.W."/>
            <person name="Higgins S."/>
            <person name="Loffler F."/>
        </authorList>
    </citation>
    <scope>NUCLEOTIDE SEQUENCE</scope>
</reference>
<gene>
    <name evidence="2" type="ORF">SDC9_84403</name>
</gene>
<protein>
    <submittedName>
        <fullName evidence="2">Uncharacterized protein</fullName>
    </submittedName>
</protein>
<organism evidence="2">
    <name type="scientific">bioreactor metagenome</name>
    <dbReference type="NCBI Taxonomy" id="1076179"/>
    <lineage>
        <taxon>unclassified sequences</taxon>
        <taxon>metagenomes</taxon>
        <taxon>ecological metagenomes</taxon>
    </lineage>
</organism>
<proteinExistence type="predicted"/>